<sequence length="211" mass="24024">MIFWSNLVKFMESKCWSDRTEWQLVSTQMPPMIAAEEDIENLGYMDENLFDEVDREPLMEYIDMDSSSEDKQSEGTVKEAEHKLVAETQIDDELFRLMATCPEQSKNLDPTVSEALGGEDRKHWEEAMQKELDGLEAMGTWEITDLPKGANTINTCWVLKIKTDVNLVPTKFKARLVAWGFTQHKGIDYTEVFALVAPIQSIQGVLAIAVI</sequence>
<dbReference type="OMA" id="LMEYIDM"/>
<feature type="domain" description="Reverse transcriptase Ty1/copia-type" evidence="1">
    <location>
        <begin position="140"/>
        <end position="210"/>
    </location>
</feature>
<evidence type="ECO:0000259" key="1">
    <source>
        <dbReference type="Pfam" id="PF07727"/>
    </source>
</evidence>
<organism evidence="2 3">
    <name type="scientific">Ustilago hordei</name>
    <name type="common">Barley covered smut fungus</name>
    <dbReference type="NCBI Taxonomy" id="120017"/>
    <lineage>
        <taxon>Eukaryota</taxon>
        <taxon>Fungi</taxon>
        <taxon>Dikarya</taxon>
        <taxon>Basidiomycota</taxon>
        <taxon>Ustilaginomycotina</taxon>
        <taxon>Ustilaginomycetes</taxon>
        <taxon>Ustilaginales</taxon>
        <taxon>Ustilaginaceae</taxon>
        <taxon>Ustilago</taxon>
    </lineage>
</organism>
<evidence type="ECO:0000313" key="2">
    <source>
        <dbReference type="EMBL" id="CCF54609.1"/>
    </source>
</evidence>
<accession>I2G616</accession>
<dbReference type="eggNOG" id="KOG0017">
    <property type="taxonomic scope" value="Eukaryota"/>
</dbReference>
<dbReference type="STRING" id="1128400.I2G616"/>
<dbReference type="Proteomes" id="UP000006174">
    <property type="component" value="Unassembled WGS sequence"/>
</dbReference>
<dbReference type="AlphaFoldDB" id="I2G616"/>
<name>I2G616_USTHO</name>
<comment type="caution">
    <text evidence="2">The sequence shown here is derived from an EMBL/GenBank/DDBJ whole genome shotgun (WGS) entry which is preliminary data.</text>
</comment>
<keyword evidence="3" id="KW-1185">Reference proteome</keyword>
<proteinExistence type="predicted"/>
<gene>
    <name evidence="2" type="ORF">UHOR_01827</name>
</gene>
<dbReference type="EMBL" id="CAGI01000193">
    <property type="protein sequence ID" value="CCF54609.1"/>
    <property type="molecule type" value="Genomic_DNA"/>
</dbReference>
<reference evidence="2 3" key="1">
    <citation type="journal article" date="2012" name="Plant Cell">
        <title>Genome comparison of barley and maize smut fungi reveals targeted loss of RNA silencing components and species-specific presence of transposable elements.</title>
        <authorList>
            <person name="Laurie J.D."/>
            <person name="Ali S."/>
            <person name="Linning R."/>
            <person name="Mannhaupt G."/>
            <person name="Wong P."/>
            <person name="Gueldener U."/>
            <person name="Muensterkoetter M."/>
            <person name="Moore R."/>
            <person name="Kahmann R."/>
            <person name="Bakkeren G."/>
            <person name="Schirawski J."/>
        </authorList>
    </citation>
    <scope>NUCLEOTIDE SEQUENCE [LARGE SCALE GENOMIC DNA]</scope>
    <source>
        <strain evidence="3">Uh4875-4</strain>
    </source>
</reference>
<evidence type="ECO:0000313" key="3">
    <source>
        <dbReference type="Proteomes" id="UP000006174"/>
    </source>
</evidence>
<dbReference type="Pfam" id="PF07727">
    <property type="entry name" value="RVT_2"/>
    <property type="match status" value="1"/>
</dbReference>
<protein>
    <recommendedName>
        <fullName evidence="1">Reverse transcriptase Ty1/copia-type domain-containing protein</fullName>
    </recommendedName>
</protein>
<dbReference type="HOGENOM" id="CLU_001650_15_5_1"/>
<dbReference type="InterPro" id="IPR013103">
    <property type="entry name" value="RVT_2"/>
</dbReference>